<keyword evidence="4 5" id="KW-0472">Membrane</keyword>
<feature type="transmembrane region" description="Helical" evidence="5">
    <location>
        <begin position="62"/>
        <end position="82"/>
    </location>
</feature>
<feature type="transmembrane region" description="Helical" evidence="5">
    <location>
        <begin position="88"/>
        <end position="110"/>
    </location>
</feature>
<dbReference type="EMBL" id="JAZDRO010000004">
    <property type="protein sequence ID" value="MEE2567145.1"/>
    <property type="molecule type" value="Genomic_DNA"/>
</dbReference>
<reference evidence="6 7" key="1">
    <citation type="submission" date="2024-01" db="EMBL/GenBank/DDBJ databases">
        <title>Hyphobacterium bacterium isolated from marine sediment.</title>
        <authorList>
            <person name="Zhao S."/>
        </authorList>
    </citation>
    <scope>NUCLEOTIDE SEQUENCE [LARGE SCALE GENOMIC DNA]</scope>
    <source>
        <strain evidence="6 7">Y60-23</strain>
    </source>
</reference>
<keyword evidence="2 5" id="KW-0812">Transmembrane</keyword>
<evidence type="ECO:0000256" key="4">
    <source>
        <dbReference type="ARBA" id="ARBA00023136"/>
    </source>
</evidence>
<evidence type="ECO:0000313" key="7">
    <source>
        <dbReference type="Proteomes" id="UP001310692"/>
    </source>
</evidence>
<dbReference type="Gene3D" id="1.20.120.550">
    <property type="entry name" value="Membrane associated eicosanoid/glutathione metabolism-like domain"/>
    <property type="match status" value="1"/>
</dbReference>
<comment type="subcellular location">
    <subcellularLocation>
        <location evidence="1">Membrane</location>
    </subcellularLocation>
</comment>
<proteinExistence type="predicted"/>
<evidence type="ECO:0000313" key="6">
    <source>
        <dbReference type="EMBL" id="MEE2567145.1"/>
    </source>
</evidence>
<keyword evidence="3 5" id="KW-1133">Transmembrane helix</keyword>
<dbReference type="InterPro" id="IPR023352">
    <property type="entry name" value="MAPEG-like_dom_sf"/>
</dbReference>
<feature type="transmembrane region" description="Helical" evidence="5">
    <location>
        <begin position="117"/>
        <end position="139"/>
    </location>
</feature>
<dbReference type="Pfam" id="PF01124">
    <property type="entry name" value="MAPEG"/>
    <property type="match status" value="1"/>
</dbReference>
<feature type="transmembrane region" description="Helical" evidence="5">
    <location>
        <begin position="6"/>
        <end position="30"/>
    </location>
</feature>
<evidence type="ECO:0000256" key="3">
    <source>
        <dbReference type="ARBA" id="ARBA00022989"/>
    </source>
</evidence>
<dbReference type="SUPFAM" id="SSF161084">
    <property type="entry name" value="MAPEG domain-like"/>
    <property type="match status" value="1"/>
</dbReference>
<name>A0ABU7M169_9PROT</name>
<keyword evidence="7" id="KW-1185">Reference proteome</keyword>
<evidence type="ECO:0000256" key="5">
    <source>
        <dbReference type="SAM" id="Phobius"/>
    </source>
</evidence>
<evidence type="ECO:0000256" key="1">
    <source>
        <dbReference type="ARBA" id="ARBA00004370"/>
    </source>
</evidence>
<gene>
    <name evidence="6" type="ORF">V0U35_10705</name>
</gene>
<sequence>MPYPEGTYMLLLAMLAQAGLMTVLLFALGIGRFSAVMARKVRFNPDGSQTFPKKLVWLSDCVNNQFQVPLLFFTAALLAMHLNAASDLFAIFAWVFVVFRYLHAAIFVTVNHILSRFAVFVVSALAVLAMWVMLAMRILGA</sequence>
<comment type="caution">
    <text evidence="6">The sequence shown here is derived from an EMBL/GenBank/DDBJ whole genome shotgun (WGS) entry which is preliminary data.</text>
</comment>
<protein>
    <submittedName>
        <fullName evidence="6">MAPEG family protein</fullName>
    </submittedName>
</protein>
<dbReference type="Proteomes" id="UP001310692">
    <property type="component" value="Unassembled WGS sequence"/>
</dbReference>
<evidence type="ECO:0000256" key="2">
    <source>
        <dbReference type="ARBA" id="ARBA00022692"/>
    </source>
</evidence>
<dbReference type="InterPro" id="IPR001129">
    <property type="entry name" value="Membr-assoc_MAPEG"/>
</dbReference>
<organism evidence="6 7">
    <name type="scientific">Hyphobacterium marinum</name>
    <dbReference type="NCBI Taxonomy" id="3116574"/>
    <lineage>
        <taxon>Bacteria</taxon>
        <taxon>Pseudomonadati</taxon>
        <taxon>Pseudomonadota</taxon>
        <taxon>Alphaproteobacteria</taxon>
        <taxon>Maricaulales</taxon>
        <taxon>Maricaulaceae</taxon>
        <taxon>Hyphobacterium</taxon>
    </lineage>
</organism>
<accession>A0ABU7M169</accession>
<dbReference type="RefSeq" id="WP_330196705.1">
    <property type="nucleotide sequence ID" value="NZ_JAZDRO010000004.1"/>
</dbReference>